<dbReference type="PANTHER" id="PTHR30544">
    <property type="entry name" value="23S RRNA METHYLTRANSFERASE"/>
    <property type="match status" value="1"/>
</dbReference>
<dbReference type="Gene3D" id="3.20.20.70">
    <property type="entry name" value="Aldolase class I"/>
    <property type="match status" value="1"/>
</dbReference>
<keyword evidence="5" id="KW-0408">Iron</keyword>
<dbReference type="Pfam" id="PF04055">
    <property type="entry name" value="Radical_SAM"/>
    <property type="match status" value="1"/>
</dbReference>
<dbReference type="InterPro" id="IPR009604">
    <property type="entry name" value="LsmAD_domain"/>
</dbReference>
<name>A0A2H9TMQ1_9FUNG</name>
<feature type="domain" description="Radical SAM core" evidence="9">
    <location>
        <begin position="328"/>
        <end position="560"/>
    </location>
</feature>
<dbReference type="SMART" id="SM01272">
    <property type="entry name" value="LsmAD"/>
    <property type="match status" value="1"/>
</dbReference>
<evidence type="ECO:0000256" key="6">
    <source>
        <dbReference type="ARBA" id="ARBA00023014"/>
    </source>
</evidence>
<feature type="compositionally biased region" description="Acidic residues" evidence="8">
    <location>
        <begin position="728"/>
        <end position="737"/>
    </location>
</feature>
<protein>
    <submittedName>
        <fullName evidence="10">Cfr family radical SAM enzyme</fullName>
    </submittedName>
</protein>
<dbReference type="PROSITE" id="PS50005">
    <property type="entry name" value="TPR"/>
    <property type="match status" value="3"/>
</dbReference>
<dbReference type="STRING" id="1246581.A0A2H9TMQ1"/>
<dbReference type="InterPro" id="IPR058240">
    <property type="entry name" value="rSAM_sf"/>
</dbReference>
<dbReference type="EMBL" id="MTSL01000085">
    <property type="protein sequence ID" value="PJF19035.1"/>
    <property type="molecule type" value="Genomic_DNA"/>
</dbReference>
<comment type="caution">
    <text evidence="10">The sequence shown here is derived from an EMBL/GenBank/DDBJ whole genome shotgun (WGS) entry which is preliminary data.</text>
</comment>
<feature type="region of interest" description="Disordered" evidence="8">
    <location>
        <begin position="975"/>
        <end position="994"/>
    </location>
</feature>
<feature type="compositionally biased region" description="Basic and acidic residues" evidence="8">
    <location>
        <begin position="718"/>
        <end position="727"/>
    </location>
</feature>
<dbReference type="InterPro" id="IPR019734">
    <property type="entry name" value="TPR_rpt"/>
</dbReference>
<dbReference type="CDD" id="cd01335">
    <property type="entry name" value="Radical_SAM"/>
    <property type="match status" value="1"/>
</dbReference>
<dbReference type="InterPro" id="IPR007197">
    <property type="entry name" value="rSAM"/>
</dbReference>
<evidence type="ECO:0000256" key="5">
    <source>
        <dbReference type="ARBA" id="ARBA00023004"/>
    </source>
</evidence>
<evidence type="ECO:0000256" key="4">
    <source>
        <dbReference type="ARBA" id="ARBA00022723"/>
    </source>
</evidence>
<evidence type="ECO:0000313" key="11">
    <source>
        <dbReference type="Proteomes" id="UP000240830"/>
    </source>
</evidence>
<evidence type="ECO:0000256" key="3">
    <source>
        <dbReference type="ARBA" id="ARBA00022691"/>
    </source>
</evidence>
<dbReference type="PANTHER" id="PTHR30544:SF5">
    <property type="entry name" value="RADICAL SAM CORE DOMAIN-CONTAINING PROTEIN"/>
    <property type="match status" value="1"/>
</dbReference>
<keyword evidence="6" id="KW-0411">Iron-sulfur</keyword>
<keyword evidence="7" id="KW-0802">TPR repeat</keyword>
<dbReference type="PROSITE" id="PS50293">
    <property type="entry name" value="TPR_REGION"/>
    <property type="match status" value="1"/>
</dbReference>
<dbReference type="GO" id="GO:0003824">
    <property type="term" value="F:catalytic activity"/>
    <property type="evidence" value="ECO:0007669"/>
    <property type="project" value="InterPro"/>
</dbReference>
<proteinExistence type="predicted"/>
<dbReference type="Pfam" id="PF06741">
    <property type="entry name" value="LsmAD"/>
    <property type="match status" value="1"/>
</dbReference>
<keyword evidence="4" id="KW-0479">Metal-binding</keyword>
<dbReference type="Gene3D" id="1.10.260.100">
    <property type="match status" value="1"/>
</dbReference>
<dbReference type="InterPro" id="IPR040072">
    <property type="entry name" value="Methyltransferase_A"/>
</dbReference>
<dbReference type="GO" id="GO:0070475">
    <property type="term" value="P:rRNA base methylation"/>
    <property type="evidence" value="ECO:0007669"/>
    <property type="project" value="InterPro"/>
</dbReference>
<dbReference type="Pfam" id="PF14438">
    <property type="entry name" value="SM-ATX"/>
    <property type="match status" value="1"/>
</dbReference>
<feature type="repeat" description="TPR" evidence="7">
    <location>
        <begin position="108"/>
        <end position="141"/>
    </location>
</feature>
<dbReference type="GO" id="GO:0046872">
    <property type="term" value="F:metal ion binding"/>
    <property type="evidence" value="ECO:0007669"/>
    <property type="project" value="UniProtKB-KW"/>
</dbReference>
<keyword evidence="11" id="KW-1185">Reference proteome</keyword>
<dbReference type="InterPro" id="IPR027492">
    <property type="entry name" value="RNA_MTrfase_RlmN"/>
</dbReference>
<comment type="cofactor">
    <cofactor evidence="1">
        <name>[4Fe-4S] cluster</name>
        <dbReference type="ChEBI" id="CHEBI:49883"/>
    </cofactor>
</comment>
<evidence type="ECO:0000256" key="7">
    <source>
        <dbReference type="PROSITE-ProRule" id="PRU00339"/>
    </source>
</evidence>
<evidence type="ECO:0000256" key="8">
    <source>
        <dbReference type="SAM" id="MobiDB-lite"/>
    </source>
</evidence>
<dbReference type="GO" id="GO:0030488">
    <property type="term" value="P:tRNA methylation"/>
    <property type="evidence" value="ECO:0007669"/>
    <property type="project" value="InterPro"/>
</dbReference>
<dbReference type="SFLD" id="SFLDS00029">
    <property type="entry name" value="Radical_SAM"/>
    <property type="match status" value="1"/>
</dbReference>
<feature type="region of interest" description="Disordered" evidence="8">
    <location>
        <begin position="852"/>
        <end position="902"/>
    </location>
</feature>
<dbReference type="SMART" id="SM00028">
    <property type="entry name" value="TPR"/>
    <property type="match status" value="3"/>
</dbReference>
<dbReference type="PROSITE" id="PS51918">
    <property type="entry name" value="RADICAL_SAM"/>
    <property type="match status" value="1"/>
</dbReference>
<feature type="repeat" description="TPR" evidence="7">
    <location>
        <begin position="40"/>
        <end position="73"/>
    </location>
</feature>
<evidence type="ECO:0000256" key="1">
    <source>
        <dbReference type="ARBA" id="ARBA00001966"/>
    </source>
</evidence>
<dbReference type="InterPro" id="IPR011990">
    <property type="entry name" value="TPR-like_helical_dom_sf"/>
</dbReference>
<accession>A0A2H9TMQ1</accession>
<dbReference type="Proteomes" id="UP000240830">
    <property type="component" value="Unassembled WGS sequence"/>
</dbReference>
<dbReference type="NCBIfam" id="TIGR00048">
    <property type="entry name" value="rRNA_mod_RlmN"/>
    <property type="match status" value="1"/>
</dbReference>
<keyword evidence="2" id="KW-0004">4Fe-4S</keyword>
<dbReference type="InterPro" id="IPR013785">
    <property type="entry name" value="Aldolase_TIM"/>
</dbReference>
<dbReference type="GO" id="GO:0051539">
    <property type="term" value="F:4 iron, 4 sulfur cluster binding"/>
    <property type="evidence" value="ECO:0007669"/>
    <property type="project" value="UniProtKB-KW"/>
</dbReference>
<dbReference type="AlphaFoldDB" id="A0A2H9TMQ1"/>
<dbReference type="SUPFAM" id="SSF48452">
    <property type="entry name" value="TPR-like"/>
    <property type="match status" value="1"/>
</dbReference>
<feature type="compositionally biased region" description="Low complexity" evidence="8">
    <location>
        <begin position="876"/>
        <end position="892"/>
    </location>
</feature>
<organism evidence="10 11">
    <name type="scientific">Paramicrosporidium saccamoebae</name>
    <dbReference type="NCBI Taxonomy" id="1246581"/>
    <lineage>
        <taxon>Eukaryota</taxon>
        <taxon>Fungi</taxon>
        <taxon>Fungi incertae sedis</taxon>
        <taxon>Cryptomycota</taxon>
        <taxon>Cryptomycota incertae sedis</taxon>
        <taxon>Paramicrosporidium</taxon>
    </lineage>
</organism>
<gene>
    <name evidence="10" type="ORF">PSACC_01146</name>
</gene>
<feature type="region of interest" description="Disordered" evidence="8">
    <location>
        <begin position="717"/>
        <end position="742"/>
    </location>
</feature>
<dbReference type="SUPFAM" id="SSF102114">
    <property type="entry name" value="Radical SAM enzymes"/>
    <property type="match status" value="1"/>
</dbReference>
<dbReference type="OrthoDB" id="538249at2759"/>
<dbReference type="InterPro" id="IPR025852">
    <property type="entry name" value="SM_dom_ATX"/>
</dbReference>
<sequence length="1096" mass="119987">MVVAASCIKQAYSISPASISAAPSLTISTGVANEGCKAAAEEHKNAGNVHLSAKRALDAADEYTKAIELDSSNAVYYSNRAAAFTMQEDYDSAIEDGLAAITLNPRYAKAYGRLGAAYLGVGNVDKAVEAYTKASELEPDNASYMSAIEQARKKSKPAAKNPGTPPMDFASLMNNPEIMNMAAQMMGNPEAMRNMMSNPNLASIYEKIDNAQVGRMRKIPVRFLSSENIAVVQKELQNIVGRSTASEKTATGLPSLQDAVGNTVKDFTNLLQDGGRRWEDAIGIPKVLREWLQMRTTLDHGTIIARQQSSDGTRKYLIKVAPTRTIEEEERSTLCISSQVGCSLQCTFCHTGTQKFDSNLTSGDILRQYLVLPDSIRSTISNIVFMGQGEPLYNFKNLSKAVSIMTDQRGLGFGRGKVTVSTSGIAPLIPKIATELGVNLAVSLHAPNDALRSQIMPINKTYPLPVLFSAIHKFIEHASCATRRVSFEYVMLKGINDQSQHARQLAALLVGMPIHVNLIPFNSWPGAGYECTSMKVIEQFRELLESLDVPTTIRKTRGQDIMAAPCDVYIRPYAMYSMHYGYAVINGDIPCTLGLGMGGDVITKPTKHSSSPNKPAKPSETNPRTGFVLLALTGTLVTVRLSSGVRVEGIFHAFDQKEKQISIRLAHLVDGEKSVDHQMFKFPLADLCSLVAETVNFAEVTGSTAFATDSEISGGVSRQRELSRWEGGDETELDGLEDGPPGSWNQFELNERLFGVVTSFDEHEYTTVIDRESADYGRMEKEAARLAREIERGGTTNVHVMEERGKIFDDSQIDEEDRYGAVVRAPEAKRSTHTDQDARLAQRSPVSYKQAAMANGVSSPKKPTTAPLEGKIPIVSMPSSTSSTNKTSPTASEVSERKPRRSIVNLQVTPESLNQAMEVVQTTTENLQRRMSQVAENNPQFGAVVHEACRREMFEKHKKDKAMEYKAFSDKISNKLSPTESMSPQSASSTGKHLNPNASAFVPTVAAAPCRSDVYSHSLVVPYGQPFIPQHYAPPPMYPPHGGGYYNPYSMPPPSQYMMGDPVYGYPVPPYGQPYGHYSPPMHQDTPPMTRPHPNE</sequence>
<dbReference type="Pfam" id="PF00515">
    <property type="entry name" value="TPR_1"/>
    <property type="match status" value="1"/>
</dbReference>
<evidence type="ECO:0000256" key="2">
    <source>
        <dbReference type="ARBA" id="ARBA00022485"/>
    </source>
</evidence>
<reference evidence="10 11" key="1">
    <citation type="submission" date="2016-10" db="EMBL/GenBank/DDBJ databases">
        <title>The genome of Paramicrosporidium saccamoebae is the missing link in understanding Cryptomycota and Microsporidia evolution.</title>
        <authorList>
            <person name="Quandt C.A."/>
            <person name="Beaudet D."/>
            <person name="Corsaro D."/>
            <person name="Michel R."/>
            <person name="Corradi N."/>
            <person name="James T."/>
        </authorList>
    </citation>
    <scope>NUCLEOTIDE SEQUENCE [LARGE SCALE GENOMIC DNA]</scope>
    <source>
        <strain evidence="10 11">KSL3</strain>
    </source>
</reference>
<feature type="repeat" description="TPR" evidence="7">
    <location>
        <begin position="74"/>
        <end position="107"/>
    </location>
</feature>
<keyword evidence="3" id="KW-0949">S-adenosyl-L-methionine</keyword>
<evidence type="ECO:0000259" key="9">
    <source>
        <dbReference type="PROSITE" id="PS51918"/>
    </source>
</evidence>
<feature type="region of interest" description="Disordered" evidence="8">
    <location>
        <begin position="1077"/>
        <end position="1096"/>
    </location>
</feature>
<evidence type="ECO:0000313" key="10">
    <source>
        <dbReference type="EMBL" id="PJF19035.1"/>
    </source>
</evidence>
<dbReference type="Gene3D" id="1.25.40.10">
    <property type="entry name" value="Tetratricopeptide repeat domain"/>
    <property type="match status" value="1"/>
</dbReference>